<dbReference type="EMBL" id="UINC01005491">
    <property type="protein sequence ID" value="SVA21661.1"/>
    <property type="molecule type" value="Genomic_DNA"/>
</dbReference>
<reference evidence="8" key="1">
    <citation type="submission" date="2018-05" db="EMBL/GenBank/DDBJ databases">
        <authorList>
            <person name="Lanie J.A."/>
            <person name="Ng W.-L."/>
            <person name="Kazmierczak K.M."/>
            <person name="Andrzejewski T.M."/>
            <person name="Davidsen T.M."/>
            <person name="Wayne K.J."/>
            <person name="Tettelin H."/>
            <person name="Glass J.I."/>
            <person name="Rusch D."/>
            <person name="Podicherti R."/>
            <person name="Tsui H.-C.T."/>
            <person name="Winkler M.E."/>
        </authorList>
    </citation>
    <scope>NUCLEOTIDE SEQUENCE</scope>
</reference>
<dbReference type="CDD" id="cd00433">
    <property type="entry name" value="Peptidase_M17"/>
    <property type="match status" value="1"/>
</dbReference>
<dbReference type="NCBIfam" id="NF002074">
    <property type="entry name" value="PRK00913.1-4"/>
    <property type="match status" value="1"/>
</dbReference>
<dbReference type="SUPFAM" id="SSF53187">
    <property type="entry name" value="Zn-dependent exopeptidases"/>
    <property type="match status" value="1"/>
</dbReference>
<keyword evidence="6" id="KW-0378">Hydrolase</keyword>
<proteinExistence type="inferred from homology"/>
<evidence type="ECO:0000313" key="8">
    <source>
        <dbReference type="EMBL" id="SVA21661.1"/>
    </source>
</evidence>
<comment type="similarity">
    <text evidence="2">Belongs to the peptidase M17 family.</text>
</comment>
<evidence type="ECO:0000256" key="5">
    <source>
        <dbReference type="ARBA" id="ARBA00022670"/>
    </source>
</evidence>
<dbReference type="InterPro" id="IPR043472">
    <property type="entry name" value="Macro_dom-like"/>
</dbReference>
<evidence type="ECO:0000256" key="3">
    <source>
        <dbReference type="ARBA" id="ARBA00012565"/>
    </source>
</evidence>
<evidence type="ECO:0000256" key="1">
    <source>
        <dbReference type="ARBA" id="ARBA00000135"/>
    </source>
</evidence>
<dbReference type="PROSITE" id="PS00631">
    <property type="entry name" value="CYTOSOL_AP"/>
    <property type="match status" value="1"/>
</dbReference>
<keyword evidence="4" id="KW-0031">Aminopeptidase</keyword>
<dbReference type="InterPro" id="IPR023042">
    <property type="entry name" value="Peptidase_M17_leu_NH2_pept"/>
</dbReference>
<dbReference type="Gene3D" id="3.40.220.10">
    <property type="entry name" value="Leucine Aminopeptidase, subunit E, domain 1"/>
    <property type="match status" value="1"/>
</dbReference>
<dbReference type="InterPro" id="IPR008283">
    <property type="entry name" value="Peptidase_M17_N"/>
</dbReference>
<dbReference type="InterPro" id="IPR000819">
    <property type="entry name" value="Peptidase_M17_C"/>
</dbReference>
<protein>
    <recommendedName>
        <fullName evidence="3">leucyl aminopeptidase</fullName>
        <ecNumber evidence="3">3.4.11.1</ecNumber>
    </recommendedName>
</protein>
<keyword evidence="5" id="KW-0645">Protease</keyword>
<dbReference type="Pfam" id="PF00883">
    <property type="entry name" value="Peptidase_M17"/>
    <property type="match status" value="1"/>
</dbReference>
<dbReference type="Pfam" id="PF02789">
    <property type="entry name" value="Peptidase_M17_N"/>
    <property type="match status" value="1"/>
</dbReference>
<name>A0A381U1N3_9ZZZZ</name>
<dbReference type="GO" id="GO:0005737">
    <property type="term" value="C:cytoplasm"/>
    <property type="evidence" value="ECO:0007669"/>
    <property type="project" value="InterPro"/>
</dbReference>
<dbReference type="NCBIfam" id="NF002075">
    <property type="entry name" value="PRK00913.2-2"/>
    <property type="match status" value="1"/>
</dbReference>
<evidence type="ECO:0000256" key="2">
    <source>
        <dbReference type="ARBA" id="ARBA00009528"/>
    </source>
</evidence>
<organism evidence="8">
    <name type="scientific">marine metagenome</name>
    <dbReference type="NCBI Taxonomy" id="408172"/>
    <lineage>
        <taxon>unclassified sequences</taxon>
        <taxon>metagenomes</taxon>
        <taxon>ecological metagenomes</taxon>
    </lineage>
</organism>
<dbReference type="PANTHER" id="PTHR11963">
    <property type="entry name" value="LEUCINE AMINOPEPTIDASE-RELATED"/>
    <property type="match status" value="1"/>
</dbReference>
<dbReference type="PANTHER" id="PTHR11963:SF23">
    <property type="entry name" value="CYTOSOL AMINOPEPTIDASE"/>
    <property type="match status" value="1"/>
</dbReference>
<dbReference type="Gene3D" id="3.40.630.10">
    <property type="entry name" value="Zn peptidases"/>
    <property type="match status" value="1"/>
</dbReference>
<comment type="catalytic activity">
    <reaction evidence="1">
        <text>Release of an N-terminal amino acid, Xaa-|-Yaa-, in which Xaa is preferably Leu, but may be other amino acids including Pro although not Arg or Lys, and Yaa may be Pro. Amino acid amides and methyl esters are also readily hydrolyzed, but rates on arylamides are exceedingly low.</text>
        <dbReference type="EC" id="3.4.11.1"/>
    </reaction>
</comment>
<dbReference type="SUPFAM" id="SSF52949">
    <property type="entry name" value="Macro domain-like"/>
    <property type="match status" value="1"/>
</dbReference>
<dbReference type="InterPro" id="IPR011356">
    <property type="entry name" value="Leucine_aapep/pepB"/>
</dbReference>
<evidence type="ECO:0000256" key="4">
    <source>
        <dbReference type="ARBA" id="ARBA00022438"/>
    </source>
</evidence>
<dbReference type="HAMAP" id="MF_00181">
    <property type="entry name" value="Cytosol_peptidase_M17"/>
    <property type="match status" value="1"/>
</dbReference>
<evidence type="ECO:0000256" key="6">
    <source>
        <dbReference type="ARBA" id="ARBA00022801"/>
    </source>
</evidence>
<dbReference type="GO" id="GO:0006508">
    <property type="term" value="P:proteolysis"/>
    <property type="evidence" value="ECO:0007669"/>
    <property type="project" value="UniProtKB-KW"/>
</dbReference>
<dbReference type="NCBIfam" id="NF002077">
    <property type="entry name" value="PRK00913.2-4"/>
    <property type="match status" value="1"/>
</dbReference>
<sequence length="488" mass="53690">MKIKFLPKLSQSKGALILVLSKNIFKGFNLRKELVSQLNKAVLNAKFSFKKMQTLEILDPNDPNFNKVIIMGTGTLNKLSLRDFDLLGGKITQLSLGESKSRVSIIYDSAIKKQDSLLRMAYGSLLGSYKFNKYKTKKKDKTTLPSIDIISNNYNELNKLFQRYSAVSKGVFLARDLVNEPSNILYPKEYSRRILELRKLGIIVEVLGEQKMKSLGMNSLLGVGLGSQHESQLVVMKWNGLKNKKTKPLCFVGKGVCFDSGGISLKPGSKMEEMIGDMGGSAAVVGLMKSLALRKAKVNVVGVVGLVENMPDGKAQKPGDIVKSMSGQTIEIQNTDAEGRLVLADALWYTQKRFKPEFIVDLATLTGAILVSLGNVISGIFSNNDKLADKIYKAGQVSGDRVWQLPLDESYDRLIDSQFADMKNIGSGRAGSITAAQFLKRFVNEVPWTHIDIAGTATGMPKNSINTSWATGFGVHLLDTLINQNFES</sequence>
<gene>
    <name evidence="8" type="ORF">METZ01_LOCUS74515</name>
</gene>
<dbReference type="GO" id="GO:0070006">
    <property type="term" value="F:metalloaminopeptidase activity"/>
    <property type="evidence" value="ECO:0007669"/>
    <property type="project" value="InterPro"/>
</dbReference>
<dbReference type="PRINTS" id="PR00481">
    <property type="entry name" value="LAMNOPPTDASE"/>
</dbReference>
<accession>A0A381U1N3</accession>
<evidence type="ECO:0000259" key="7">
    <source>
        <dbReference type="PROSITE" id="PS00631"/>
    </source>
</evidence>
<dbReference type="EC" id="3.4.11.1" evidence="3"/>
<dbReference type="AlphaFoldDB" id="A0A381U1N3"/>
<dbReference type="GO" id="GO:0030145">
    <property type="term" value="F:manganese ion binding"/>
    <property type="evidence" value="ECO:0007669"/>
    <property type="project" value="InterPro"/>
</dbReference>
<feature type="domain" description="Cytosol aminopeptidase" evidence="7">
    <location>
        <begin position="334"/>
        <end position="341"/>
    </location>
</feature>